<dbReference type="InterPro" id="IPR016164">
    <property type="entry name" value="FAD-linked_Oxase-like_C"/>
</dbReference>
<dbReference type="eggNOG" id="COG0277">
    <property type="taxonomic scope" value="Bacteria"/>
</dbReference>
<dbReference type="SUPFAM" id="SSF46548">
    <property type="entry name" value="alpha-helical ferredoxin"/>
    <property type="match status" value="1"/>
</dbReference>
<evidence type="ECO:0000313" key="10">
    <source>
        <dbReference type="EMBL" id="ADB17012.1"/>
    </source>
</evidence>
<evidence type="ECO:0000256" key="4">
    <source>
        <dbReference type="ARBA" id="ARBA00022827"/>
    </source>
</evidence>
<dbReference type="KEGG" id="psl:Psta_2342"/>
<dbReference type="InterPro" id="IPR017900">
    <property type="entry name" value="4Fe4S_Fe_S_CS"/>
</dbReference>
<sequence length="999" mass="110637">MDQQRERIEADLRGLLAGQVFCDDFTVQMYSTDASIYQVRPLGVVRPRGVADVRALVRYAAENSISLHARGAGTGLAGESLGPGLVVDFSQAMRRIVSLDQDTVTVQPGVVLGQLNRYLASFGKQFGPSPATGGVTTMGSVLALDNSGSNWLRHGSARRHILSMQVVLADGESMEVAKHRVTDDPVVDPSPRRRELVRRLAELIQRESRVIQSQQPKSCVNRVGYHLHDVLENGQLDLARLLVGSEGTLALITQATLRIVPIPKHRALMVVFFDRLESAVQAAMDAAALGLASCDLMDRRILTLARDTDPRYAAIIPRDAEAMLLVEQQSDDAAEVVDSLQQVAMHWQRKRRLAFDTKLVQSPDDCDALRRMARRVSPTLYRVAGPERPTPFIEDIAVPPDRLADFVVRMQNTLKAHQVTASLFAHAGHGQLHVRPFLNLADPAHVRKMHAIASELYQQVLDVGGTISGEHGCGLSRTWFVKRQCGPLYDVLREVKRIFDPQNLLNPGKVVADVPQPLVKNLRSFAAAGEIEETTISLPSETEVTVVHEPPGRMESPLELHLAWNEPLPMVASECNGCGRCRTQSPEMRMCPIFRMAPAEEASPRAKANLLQSFVAGQLDVADLTKERFKNIADLCVNCHQCRLECPAAVDIPKLMIESKAQYVAGNGLDTTDWILSRLDWVSRWGSRLMPIANWILRTRWTRWLMEKATGIAQGRKLPRLASSSFLRRAEKRRLTRPTRRVGTKVLYFVDVYANYYDVKLAESFVSVLEHNGIAVYVPAEQLQSGMAKISLGDVERARPLVAQNVAMLADAVRQGYTIVATEPSAALCLTHEYPTLLDDDDAKLVAANTKEACQYLWEMHATGRLELDFKPLNITVGHHVPCHQRALSDKSFSRLLLGLLKGVTVKPIERGCSGMAGTFGLRRDNYRTSLRAGFGLIAALRDPSIEVGVTECSSCKMQMEQGTTKPTIHPIKLLALAYGLHPEFEQLLTSRSEELVVT</sequence>
<dbReference type="AlphaFoldDB" id="D2R3Q8"/>
<keyword evidence="2" id="KW-0285">Flavoprotein</keyword>
<keyword evidence="5 10" id="KW-0560">Oxidoreductase</keyword>
<proteinExistence type="predicted"/>
<feature type="domain" description="FAD-binding PCMH-type" evidence="9">
    <location>
        <begin position="37"/>
        <end position="262"/>
    </location>
</feature>
<dbReference type="PROSITE" id="PS00198">
    <property type="entry name" value="4FE4S_FER_1"/>
    <property type="match status" value="1"/>
</dbReference>
<evidence type="ECO:0000256" key="1">
    <source>
        <dbReference type="ARBA" id="ARBA00001974"/>
    </source>
</evidence>
<dbReference type="GO" id="GO:0051536">
    <property type="term" value="F:iron-sulfur cluster binding"/>
    <property type="evidence" value="ECO:0007669"/>
    <property type="project" value="UniProtKB-KW"/>
</dbReference>
<reference evidence="10 11" key="1">
    <citation type="journal article" date="2009" name="Stand. Genomic Sci.">
        <title>Complete genome sequence of Pirellula staleyi type strain (ATCC 27377).</title>
        <authorList>
            <person name="Clum A."/>
            <person name="Tindall B.J."/>
            <person name="Sikorski J."/>
            <person name="Ivanova N."/>
            <person name="Mavrommatis K."/>
            <person name="Lucas S."/>
            <person name="Glavina del Rio T."/>
            <person name="Nolan M."/>
            <person name="Chen F."/>
            <person name="Tice H."/>
            <person name="Pitluck S."/>
            <person name="Cheng J.F."/>
            <person name="Chertkov O."/>
            <person name="Brettin T."/>
            <person name="Han C."/>
            <person name="Detter J.C."/>
            <person name="Kuske C."/>
            <person name="Bruce D."/>
            <person name="Goodwin L."/>
            <person name="Ovchinikova G."/>
            <person name="Pati A."/>
            <person name="Mikhailova N."/>
            <person name="Chen A."/>
            <person name="Palaniappan K."/>
            <person name="Land M."/>
            <person name="Hauser L."/>
            <person name="Chang Y.J."/>
            <person name="Jeffries C.D."/>
            <person name="Chain P."/>
            <person name="Rohde M."/>
            <person name="Goker M."/>
            <person name="Bristow J."/>
            <person name="Eisen J.A."/>
            <person name="Markowitz V."/>
            <person name="Hugenholtz P."/>
            <person name="Kyrpides N.C."/>
            <person name="Klenk H.P."/>
            <person name="Lapidus A."/>
        </authorList>
    </citation>
    <scope>NUCLEOTIDE SEQUENCE [LARGE SCALE GENOMIC DNA]</scope>
    <source>
        <strain evidence="11">ATCC 27377 / DSM 6068 / ICPB 4128</strain>
    </source>
</reference>
<dbReference type="InterPro" id="IPR016169">
    <property type="entry name" value="FAD-bd_PCMH_sub2"/>
</dbReference>
<dbReference type="PANTHER" id="PTHR11748">
    <property type="entry name" value="D-LACTATE DEHYDROGENASE"/>
    <property type="match status" value="1"/>
</dbReference>
<evidence type="ECO:0000313" key="11">
    <source>
        <dbReference type="Proteomes" id="UP000001887"/>
    </source>
</evidence>
<dbReference type="PANTHER" id="PTHR11748:SF119">
    <property type="entry name" value="D-2-HYDROXYGLUTARATE DEHYDROGENASE"/>
    <property type="match status" value="1"/>
</dbReference>
<dbReference type="GO" id="GO:0004458">
    <property type="term" value="F:D-lactate dehydrogenase (cytochrome) activity"/>
    <property type="evidence" value="ECO:0007669"/>
    <property type="project" value="UniProtKB-EC"/>
</dbReference>
<dbReference type="InterPro" id="IPR016166">
    <property type="entry name" value="FAD-bd_PCMH"/>
</dbReference>
<keyword evidence="4" id="KW-0274">FAD</keyword>
<accession>D2R3Q8</accession>
<dbReference type="PROSITE" id="PS51379">
    <property type="entry name" value="4FE4S_FER_2"/>
    <property type="match status" value="1"/>
</dbReference>
<dbReference type="SUPFAM" id="SSF55103">
    <property type="entry name" value="FAD-linked oxidases, C-terminal domain"/>
    <property type="match status" value="1"/>
</dbReference>
<dbReference type="eggNOG" id="COG0247">
    <property type="taxonomic scope" value="Bacteria"/>
</dbReference>
<dbReference type="Pfam" id="PF02754">
    <property type="entry name" value="CCG"/>
    <property type="match status" value="1"/>
</dbReference>
<dbReference type="Pfam" id="PF13183">
    <property type="entry name" value="Fer4_8"/>
    <property type="match status" value="1"/>
</dbReference>
<dbReference type="Pfam" id="PF02913">
    <property type="entry name" value="FAD-oxidase_C"/>
    <property type="match status" value="1"/>
</dbReference>
<dbReference type="Proteomes" id="UP000001887">
    <property type="component" value="Chromosome"/>
</dbReference>
<dbReference type="STRING" id="530564.Psta_2342"/>
<evidence type="ECO:0000256" key="5">
    <source>
        <dbReference type="ARBA" id="ARBA00023002"/>
    </source>
</evidence>
<dbReference type="EMBL" id="CP001848">
    <property type="protein sequence ID" value="ADB17012.1"/>
    <property type="molecule type" value="Genomic_DNA"/>
</dbReference>
<gene>
    <name evidence="10" type="ordered locus">Psta_2342</name>
</gene>
<dbReference type="Gene3D" id="3.30.70.2740">
    <property type="match status" value="1"/>
</dbReference>
<evidence type="ECO:0000259" key="9">
    <source>
        <dbReference type="PROSITE" id="PS51387"/>
    </source>
</evidence>
<dbReference type="OrthoDB" id="9767256at2"/>
<dbReference type="PROSITE" id="PS51387">
    <property type="entry name" value="FAD_PCMH"/>
    <property type="match status" value="1"/>
</dbReference>
<dbReference type="EC" id="1.1.2.4" evidence="10"/>
<evidence type="ECO:0000256" key="3">
    <source>
        <dbReference type="ARBA" id="ARBA00022723"/>
    </source>
</evidence>
<dbReference type="SUPFAM" id="SSF56176">
    <property type="entry name" value="FAD-binding/transporter-associated domain-like"/>
    <property type="match status" value="1"/>
</dbReference>
<dbReference type="InterPro" id="IPR006094">
    <property type="entry name" value="Oxid_FAD_bind_N"/>
</dbReference>
<dbReference type="InterPro" id="IPR004017">
    <property type="entry name" value="Cys_rich_dom"/>
</dbReference>
<evidence type="ECO:0000256" key="2">
    <source>
        <dbReference type="ARBA" id="ARBA00022630"/>
    </source>
</evidence>
<protein>
    <submittedName>
        <fullName evidence="10">D-lactate dehydrogenase (Cytochrome)</fullName>
        <ecNumber evidence="10">1.1.2.4</ecNumber>
    </submittedName>
</protein>
<dbReference type="GO" id="GO:1903457">
    <property type="term" value="P:lactate catabolic process"/>
    <property type="evidence" value="ECO:0007669"/>
    <property type="project" value="TreeGrafter"/>
</dbReference>
<feature type="domain" description="4Fe-4S ferredoxin-type" evidence="8">
    <location>
        <begin position="627"/>
        <end position="655"/>
    </location>
</feature>
<name>D2R3Q8_PIRSD</name>
<dbReference type="InterPro" id="IPR004113">
    <property type="entry name" value="FAD-bd_oxidored_4_C"/>
</dbReference>
<dbReference type="InterPro" id="IPR036318">
    <property type="entry name" value="FAD-bd_PCMH-like_sf"/>
</dbReference>
<dbReference type="InterPro" id="IPR009051">
    <property type="entry name" value="Helical_ferredxn"/>
</dbReference>
<dbReference type="GO" id="GO:0046872">
    <property type="term" value="F:metal ion binding"/>
    <property type="evidence" value="ECO:0007669"/>
    <property type="project" value="UniProtKB-KW"/>
</dbReference>
<dbReference type="Pfam" id="PF01565">
    <property type="entry name" value="FAD_binding_4"/>
    <property type="match status" value="1"/>
</dbReference>
<dbReference type="InterPro" id="IPR016171">
    <property type="entry name" value="Vanillyl_alc_oxidase_C-sub2"/>
</dbReference>
<organism evidence="10 11">
    <name type="scientific">Pirellula staleyi (strain ATCC 27377 / DSM 6068 / ICPB 4128)</name>
    <name type="common">Pirella staleyi</name>
    <dbReference type="NCBI Taxonomy" id="530564"/>
    <lineage>
        <taxon>Bacteria</taxon>
        <taxon>Pseudomonadati</taxon>
        <taxon>Planctomycetota</taxon>
        <taxon>Planctomycetia</taxon>
        <taxon>Pirellulales</taxon>
        <taxon>Pirellulaceae</taxon>
        <taxon>Pirellula</taxon>
    </lineage>
</organism>
<comment type="cofactor">
    <cofactor evidence="1">
        <name>FAD</name>
        <dbReference type="ChEBI" id="CHEBI:57692"/>
    </cofactor>
</comment>
<dbReference type="GO" id="GO:0008720">
    <property type="term" value="F:D-lactate dehydrogenase (NAD+) activity"/>
    <property type="evidence" value="ECO:0007669"/>
    <property type="project" value="TreeGrafter"/>
</dbReference>
<keyword evidence="11" id="KW-1185">Reference proteome</keyword>
<dbReference type="GO" id="GO:0071949">
    <property type="term" value="F:FAD binding"/>
    <property type="evidence" value="ECO:0007669"/>
    <property type="project" value="InterPro"/>
</dbReference>
<evidence type="ECO:0000259" key="8">
    <source>
        <dbReference type="PROSITE" id="PS51379"/>
    </source>
</evidence>
<dbReference type="InterPro" id="IPR017896">
    <property type="entry name" value="4Fe4S_Fe-S-bd"/>
</dbReference>
<dbReference type="HOGENOM" id="CLU_010756_0_0_0"/>
<evidence type="ECO:0000256" key="6">
    <source>
        <dbReference type="ARBA" id="ARBA00023004"/>
    </source>
</evidence>
<dbReference type="Gene3D" id="1.10.1060.10">
    <property type="entry name" value="Alpha-helical ferredoxin"/>
    <property type="match status" value="1"/>
</dbReference>
<evidence type="ECO:0000256" key="7">
    <source>
        <dbReference type="ARBA" id="ARBA00023014"/>
    </source>
</evidence>
<keyword evidence="7" id="KW-0411">Iron-sulfur</keyword>
<dbReference type="Gene3D" id="3.30.465.10">
    <property type="match status" value="2"/>
</dbReference>
<keyword evidence="3" id="KW-0479">Metal-binding</keyword>
<keyword evidence="6" id="KW-0408">Iron</keyword>
<dbReference type="Gene3D" id="1.10.45.10">
    <property type="entry name" value="Vanillyl-alcohol Oxidase, Chain A, domain 4"/>
    <property type="match status" value="1"/>
</dbReference>